<evidence type="ECO:0000256" key="5">
    <source>
        <dbReference type="ARBA" id="ARBA00039636"/>
    </source>
</evidence>
<evidence type="ECO:0000256" key="1">
    <source>
        <dbReference type="ARBA" id="ARBA00023018"/>
    </source>
</evidence>
<feature type="region of interest" description="Disordered" evidence="7">
    <location>
        <begin position="70"/>
        <end position="90"/>
    </location>
</feature>
<comment type="caution">
    <text evidence="8">The sequence shown here is derived from an EMBL/GenBank/DDBJ whole genome shotgun (WGS) entry which is preliminary data.</text>
</comment>
<evidence type="ECO:0000256" key="4">
    <source>
        <dbReference type="ARBA" id="ARBA00038239"/>
    </source>
</evidence>
<evidence type="ECO:0000313" key="9">
    <source>
        <dbReference type="Proteomes" id="UP000770717"/>
    </source>
</evidence>
<dbReference type="PANTHER" id="PTHR15917:SF3">
    <property type="entry name" value="INHIBITORY SYNAPTIC FACTOR 1"/>
    <property type="match status" value="1"/>
</dbReference>
<sequence>MCSRGVGKTTEQGGRSCRAGERERIRGRVRAVIGQLEGILRDLKDVAKELREVVQQIDRLTSDFEFELDADDWTPGTVSSTSSSEKGGPLCDLGPLDFLSSDSWEFCSFLEASTPSDSGDGSDRPPDFRLLNGGATPNGPDSSSEETPVPPQKPLPTRTPGSRDRVRFSDKVLYHALCCDDSEDPPYGQDTPREPPRPAVPCNVIRSSKGGMTGVKRGTRNCSTQTVCDKSTQTVLPYVPKKGKKEQS</sequence>
<feature type="compositionally biased region" description="Polar residues" evidence="7">
    <location>
        <begin position="76"/>
        <end position="85"/>
    </location>
</feature>
<dbReference type="Proteomes" id="UP000770717">
    <property type="component" value="Unassembled WGS sequence"/>
</dbReference>
<reference evidence="8" key="1">
    <citation type="thesis" date="2020" institute="ProQuest LLC" country="789 East Eisenhower Parkway, Ann Arbor, MI, USA">
        <title>Comparative Genomics and Chromosome Evolution.</title>
        <authorList>
            <person name="Mudd A.B."/>
        </authorList>
    </citation>
    <scope>NUCLEOTIDE SEQUENCE</scope>
    <source>
        <strain evidence="8">HN-11 Male</strain>
        <tissue evidence="8">Kidney and liver</tissue>
    </source>
</reference>
<evidence type="ECO:0000256" key="6">
    <source>
        <dbReference type="SAM" id="Coils"/>
    </source>
</evidence>
<dbReference type="PANTHER" id="PTHR15917">
    <property type="match status" value="1"/>
</dbReference>
<organism evidence="8 9">
    <name type="scientific">Eleutherodactylus coqui</name>
    <name type="common">Puerto Rican coqui</name>
    <dbReference type="NCBI Taxonomy" id="57060"/>
    <lineage>
        <taxon>Eukaryota</taxon>
        <taxon>Metazoa</taxon>
        <taxon>Chordata</taxon>
        <taxon>Craniata</taxon>
        <taxon>Vertebrata</taxon>
        <taxon>Euteleostomi</taxon>
        <taxon>Amphibia</taxon>
        <taxon>Batrachia</taxon>
        <taxon>Anura</taxon>
        <taxon>Neobatrachia</taxon>
        <taxon>Hyloidea</taxon>
        <taxon>Eleutherodactylidae</taxon>
        <taxon>Eleutherodactylinae</taxon>
        <taxon>Eleutherodactylus</taxon>
        <taxon>Eleutherodactylus</taxon>
    </lineage>
</organism>
<feature type="region of interest" description="Disordered" evidence="7">
    <location>
        <begin position="180"/>
        <end position="220"/>
    </location>
</feature>
<comment type="subcellular location">
    <subcellularLocation>
        <location evidence="3">Postsynaptic density</location>
    </subcellularLocation>
</comment>
<dbReference type="AlphaFoldDB" id="A0A8J6KHV1"/>
<feature type="region of interest" description="Disordered" evidence="7">
    <location>
        <begin position="113"/>
        <end position="167"/>
    </location>
</feature>
<feature type="region of interest" description="Disordered" evidence="7">
    <location>
        <begin position="1"/>
        <end position="20"/>
    </location>
</feature>
<dbReference type="OrthoDB" id="9946710at2759"/>
<evidence type="ECO:0000256" key="7">
    <source>
        <dbReference type="SAM" id="MobiDB-lite"/>
    </source>
</evidence>
<keyword evidence="1" id="KW-0770">Synapse</keyword>
<accession>A0A8J6KHV1</accession>
<evidence type="ECO:0000256" key="3">
    <source>
        <dbReference type="ARBA" id="ARBA00034105"/>
    </source>
</evidence>
<proteinExistence type="inferred from homology"/>
<feature type="coiled-coil region" evidence="6">
    <location>
        <begin position="33"/>
        <end position="63"/>
    </location>
</feature>
<evidence type="ECO:0000313" key="8">
    <source>
        <dbReference type="EMBL" id="KAG9489604.1"/>
    </source>
</evidence>
<evidence type="ECO:0000256" key="2">
    <source>
        <dbReference type="ARBA" id="ARBA00023054"/>
    </source>
</evidence>
<keyword evidence="2 6" id="KW-0175">Coiled coil</keyword>
<comment type="similarity">
    <text evidence="4">Belongs to the INSYN1 family.</text>
</comment>
<gene>
    <name evidence="8" type="ORF">GDO78_005523</name>
</gene>
<dbReference type="InterPro" id="IPR027997">
    <property type="entry name" value="Largen/INSYN1"/>
</dbReference>
<dbReference type="GO" id="GO:0014069">
    <property type="term" value="C:postsynaptic density"/>
    <property type="evidence" value="ECO:0007669"/>
    <property type="project" value="UniProtKB-SubCell"/>
</dbReference>
<dbReference type="Pfam" id="PF15252">
    <property type="entry name" value="DUF4589"/>
    <property type="match status" value="1"/>
</dbReference>
<keyword evidence="9" id="KW-1185">Reference proteome</keyword>
<dbReference type="GO" id="GO:0060080">
    <property type="term" value="P:inhibitory postsynaptic potential"/>
    <property type="evidence" value="ECO:0007669"/>
    <property type="project" value="TreeGrafter"/>
</dbReference>
<dbReference type="EMBL" id="WNTK01000002">
    <property type="protein sequence ID" value="KAG9489604.1"/>
    <property type="molecule type" value="Genomic_DNA"/>
</dbReference>
<name>A0A8J6KHV1_ELECQ</name>
<protein>
    <recommendedName>
        <fullName evidence="5">Inhibitory synaptic factor 1</fullName>
    </recommendedName>
</protein>